<dbReference type="OrthoDB" id="4777797at2759"/>
<dbReference type="Proteomes" id="UP000481861">
    <property type="component" value="Unassembled WGS sequence"/>
</dbReference>
<evidence type="ECO:0000313" key="1">
    <source>
        <dbReference type="EMBL" id="KAF2866028.1"/>
    </source>
</evidence>
<sequence>PHLVNRFLTSLGPEFATFLSAFYQVNSLIPERNNEGAITRKAVTFDTAVMAAEKEEQSQQLIDAAPAPVALAANFGGNKLCTHCRGTTHKKHNC</sequence>
<protein>
    <submittedName>
        <fullName evidence="1">Uncharacterized protein</fullName>
    </submittedName>
</protein>
<accession>A0A7C8HZA6</accession>
<gene>
    <name evidence="1" type="ORF">BDV95DRAFT_651666</name>
</gene>
<reference evidence="1 2" key="1">
    <citation type="submission" date="2020-01" db="EMBL/GenBank/DDBJ databases">
        <authorList>
            <consortium name="DOE Joint Genome Institute"/>
            <person name="Haridas S."/>
            <person name="Albert R."/>
            <person name="Binder M."/>
            <person name="Bloem J."/>
            <person name="Labutti K."/>
            <person name="Salamov A."/>
            <person name="Andreopoulos B."/>
            <person name="Baker S.E."/>
            <person name="Barry K."/>
            <person name="Bills G."/>
            <person name="Bluhm B.H."/>
            <person name="Cannon C."/>
            <person name="Castanera R."/>
            <person name="Culley D.E."/>
            <person name="Daum C."/>
            <person name="Ezra D."/>
            <person name="Gonzalez J.B."/>
            <person name="Henrissat B."/>
            <person name="Kuo A."/>
            <person name="Liang C."/>
            <person name="Lipzen A."/>
            <person name="Lutzoni F."/>
            <person name="Magnuson J."/>
            <person name="Mondo S."/>
            <person name="Nolan M."/>
            <person name="Ohm R."/>
            <person name="Pangilinan J."/>
            <person name="Park H.-J.H."/>
            <person name="Ramirez L."/>
            <person name="Alfaro M."/>
            <person name="Sun H."/>
            <person name="Tritt A."/>
            <person name="Yoshinaga Y."/>
            <person name="Zwiers L.-H.L."/>
            <person name="Turgeon B.G."/>
            <person name="Goodwin S.B."/>
            <person name="Spatafora J.W."/>
            <person name="Crous P.W."/>
            <person name="Grigoriev I.V."/>
        </authorList>
    </citation>
    <scope>NUCLEOTIDE SEQUENCE [LARGE SCALE GENOMIC DNA]</scope>
    <source>
        <strain evidence="1 2">CBS 611.86</strain>
    </source>
</reference>
<keyword evidence="2" id="KW-1185">Reference proteome</keyword>
<name>A0A7C8HZA6_9PLEO</name>
<evidence type="ECO:0000313" key="2">
    <source>
        <dbReference type="Proteomes" id="UP000481861"/>
    </source>
</evidence>
<proteinExistence type="predicted"/>
<feature type="non-terminal residue" evidence="1">
    <location>
        <position position="1"/>
    </location>
</feature>
<organism evidence="1 2">
    <name type="scientific">Massariosphaeria phaeospora</name>
    <dbReference type="NCBI Taxonomy" id="100035"/>
    <lineage>
        <taxon>Eukaryota</taxon>
        <taxon>Fungi</taxon>
        <taxon>Dikarya</taxon>
        <taxon>Ascomycota</taxon>
        <taxon>Pezizomycotina</taxon>
        <taxon>Dothideomycetes</taxon>
        <taxon>Pleosporomycetidae</taxon>
        <taxon>Pleosporales</taxon>
        <taxon>Pleosporales incertae sedis</taxon>
        <taxon>Massariosphaeria</taxon>
    </lineage>
</organism>
<dbReference type="AlphaFoldDB" id="A0A7C8HZA6"/>
<dbReference type="EMBL" id="JAADJZ010000030">
    <property type="protein sequence ID" value="KAF2866028.1"/>
    <property type="molecule type" value="Genomic_DNA"/>
</dbReference>
<comment type="caution">
    <text evidence="1">The sequence shown here is derived from an EMBL/GenBank/DDBJ whole genome shotgun (WGS) entry which is preliminary data.</text>
</comment>